<proteinExistence type="inferred from homology"/>
<comment type="caution">
    <text evidence="9">The sequence shown here is derived from an EMBL/GenBank/DDBJ whole genome shotgun (WGS) entry which is preliminary data.</text>
</comment>
<comment type="subcellular location">
    <subcellularLocation>
        <location evidence="1">Membrane</location>
        <topology evidence="1">Multi-pass membrane protein</topology>
    </subcellularLocation>
</comment>
<feature type="region of interest" description="Disordered" evidence="6">
    <location>
        <begin position="307"/>
        <end position="328"/>
    </location>
</feature>
<evidence type="ECO:0000256" key="3">
    <source>
        <dbReference type="ARBA" id="ARBA00022989"/>
    </source>
</evidence>
<evidence type="ECO:0000313" key="10">
    <source>
        <dbReference type="Proteomes" id="UP000799444"/>
    </source>
</evidence>
<accession>A0A9P4V229</accession>
<evidence type="ECO:0000313" key="9">
    <source>
        <dbReference type="EMBL" id="KAF2733846.1"/>
    </source>
</evidence>
<keyword evidence="10" id="KW-1185">Reference proteome</keyword>
<evidence type="ECO:0000259" key="8">
    <source>
        <dbReference type="Pfam" id="PF20684"/>
    </source>
</evidence>
<keyword evidence="4 7" id="KW-0472">Membrane</keyword>
<feature type="transmembrane region" description="Helical" evidence="7">
    <location>
        <begin position="257"/>
        <end position="279"/>
    </location>
</feature>
<dbReference type="PANTHER" id="PTHR33048:SF158">
    <property type="entry name" value="MEMBRANE PROTEIN PTH11-LIKE, PUTATIVE-RELATED"/>
    <property type="match status" value="1"/>
</dbReference>
<dbReference type="Pfam" id="PF20684">
    <property type="entry name" value="Fung_rhodopsin"/>
    <property type="match status" value="1"/>
</dbReference>
<protein>
    <recommendedName>
        <fullName evidence="8">Rhodopsin domain-containing protein</fullName>
    </recommendedName>
</protein>
<dbReference type="InterPro" id="IPR052337">
    <property type="entry name" value="SAT4-like"/>
</dbReference>
<evidence type="ECO:0000256" key="5">
    <source>
        <dbReference type="ARBA" id="ARBA00038359"/>
    </source>
</evidence>
<evidence type="ECO:0000256" key="1">
    <source>
        <dbReference type="ARBA" id="ARBA00004141"/>
    </source>
</evidence>
<feature type="transmembrane region" description="Helical" evidence="7">
    <location>
        <begin position="27"/>
        <end position="46"/>
    </location>
</feature>
<dbReference type="AlphaFoldDB" id="A0A9P4V229"/>
<dbReference type="GO" id="GO:0016020">
    <property type="term" value="C:membrane"/>
    <property type="evidence" value="ECO:0007669"/>
    <property type="project" value="UniProtKB-SubCell"/>
</dbReference>
<dbReference type="InterPro" id="IPR049326">
    <property type="entry name" value="Rhodopsin_dom_fungi"/>
</dbReference>
<feature type="transmembrane region" description="Helical" evidence="7">
    <location>
        <begin position="66"/>
        <end position="85"/>
    </location>
</feature>
<gene>
    <name evidence="9" type="ORF">EJ04DRAFT_257633</name>
</gene>
<dbReference type="Proteomes" id="UP000799444">
    <property type="component" value="Unassembled WGS sequence"/>
</dbReference>
<evidence type="ECO:0000256" key="6">
    <source>
        <dbReference type="SAM" id="MobiDB-lite"/>
    </source>
</evidence>
<feature type="transmembrane region" description="Helical" evidence="7">
    <location>
        <begin position="144"/>
        <end position="165"/>
    </location>
</feature>
<dbReference type="EMBL" id="ML996155">
    <property type="protein sequence ID" value="KAF2733846.1"/>
    <property type="molecule type" value="Genomic_DNA"/>
</dbReference>
<evidence type="ECO:0000256" key="4">
    <source>
        <dbReference type="ARBA" id="ARBA00023136"/>
    </source>
</evidence>
<dbReference type="PANTHER" id="PTHR33048">
    <property type="entry name" value="PTH11-LIKE INTEGRAL MEMBRANE PROTEIN (AFU_ORTHOLOGUE AFUA_5G11245)"/>
    <property type="match status" value="1"/>
</dbReference>
<keyword evidence="2 7" id="KW-0812">Transmembrane</keyword>
<evidence type="ECO:0000256" key="7">
    <source>
        <dbReference type="SAM" id="Phobius"/>
    </source>
</evidence>
<evidence type="ECO:0000256" key="2">
    <source>
        <dbReference type="ARBA" id="ARBA00022692"/>
    </source>
</evidence>
<feature type="transmembrane region" description="Helical" evidence="7">
    <location>
        <begin position="110"/>
        <end position="132"/>
    </location>
</feature>
<comment type="similarity">
    <text evidence="5">Belongs to the SAT4 family.</text>
</comment>
<feature type="transmembrane region" description="Helical" evidence="7">
    <location>
        <begin position="185"/>
        <end position="204"/>
    </location>
</feature>
<dbReference type="OrthoDB" id="444631at2759"/>
<keyword evidence="3 7" id="KW-1133">Transmembrane helix</keyword>
<feature type="domain" description="Rhodopsin" evidence="8">
    <location>
        <begin position="48"/>
        <end position="277"/>
    </location>
</feature>
<organism evidence="9 10">
    <name type="scientific">Polyplosphaeria fusca</name>
    <dbReference type="NCBI Taxonomy" id="682080"/>
    <lineage>
        <taxon>Eukaryota</taxon>
        <taxon>Fungi</taxon>
        <taxon>Dikarya</taxon>
        <taxon>Ascomycota</taxon>
        <taxon>Pezizomycotina</taxon>
        <taxon>Dothideomycetes</taxon>
        <taxon>Pleosporomycetidae</taxon>
        <taxon>Pleosporales</taxon>
        <taxon>Tetraplosphaeriaceae</taxon>
        <taxon>Polyplosphaeria</taxon>
    </lineage>
</organism>
<reference evidence="9" key="1">
    <citation type="journal article" date="2020" name="Stud. Mycol.">
        <title>101 Dothideomycetes genomes: a test case for predicting lifestyles and emergence of pathogens.</title>
        <authorList>
            <person name="Haridas S."/>
            <person name="Albert R."/>
            <person name="Binder M."/>
            <person name="Bloem J."/>
            <person name="Labutti K."/>
            <person name="Salamov A."/>
            <person name="Andreopoulos B."/>
            <person name="Baker S."/>
            <person name="Barry K."/>
            <person name="Bills G."/>
            <person name="Bluhm B."/>
            <person name="Cannon C."/>
            <person name="Castanera R."/>
            <person name="Culley D."/>
            <person name="Daum C."/>
            <person name="Ezra D."/>
            <person name="Gonzalez J."/>
            <person name="Henrissat B."/>
            <person name="Kuo A."/>
            <person name="Liang C."/>
            <person name="Lipzen A."/>
            <person name="Lutzoni F."/>
            <person name="Magnuson J."/>
            <person name="Mondo S."/>
            <person name="Nolan M."/>
            <person name="Ohm R."/>
            <person name="Pangilinan J."/>
            <person name="Park H.-J."/>
            <person name="Ramirez L."/>
            <person name="Alfaro M."/>
            <person name="Sun H."/>
            <person name="Tritt A."/>
            <person name="Yoshinaga Y."/>
            <person name="Zwiers L.-H."/>
            <person name="Turgeon B."/>
            <person name="Goodwin S."/>
            <person name="Spatafora J."/>
            <person name="Crous P."/>
            <person name="Grigoriev I."/>
        </authorList>
    </citation>
    <scope>NUCLEOTIDE SEQUENCE</scope>
    <source>
        <strain evidence="9">CBS 125425</strain>
    </source>
</reference>
<feature type="transmembrane region" description="Helical" evidence="7">
    <location>
        <begin position="216"/>
        <end position="237"/>
    </location>
</feature>
<name>A0A9P4V229_9PLEO</name>
<sequence length="359" mass="39991">MANQTATPLMAPPNGEMSNFVDPPSRATLQIAITATLLGIAMFFYLNRMYVKIRLMRRVAWDDAALLFAMLLTVVYFGACTWAVTKGKMGRRAWNVTLQDLSSPDLLIPLYMSATLPPFLLIFLKTSFFLFYLQIFNALKWVRYACYAGIAFVFSLHTGIGIYWFVAASPYNASWIYSNLGVIPLLSLGLMVDIYILAIPIVAVNSLQMERRKKMGAMVLFVAGGLACVFAVGTIITRVKFEKSKGDALWAQVPYNIFSLCEIFVGIICVCTPSLAFSLKYEKSIYRIGFHKSRAIWGTVFSSQSSTVSEGKTFDDSDSEQLGTVDPTKSTDRKYARYFKMVGTTTNVNTVQTVRGNAV</sequence>